<dbReference type="Gene3D" id="3.40.630.30">
    <property type="match status" value="1"/>
</dbReference>
<dbReference type="EMBL" id="CP070619">
    <property type="protein sequence ID" value="QSE94829.1"/>
    <property type="molecule type" value="Genomic_DNA"/>
</dbReference>
<proteinExistence type="predicted"/>
<gene>
    <name evidence="2" type="ORF">JWS13_42610</name>
</gene>
<protein>
    <submittedName>
        <fullName evidence="2">N-acetyltransferase</fullName>
    </submittedName>
</protein>
<dbReference type="RefSeq" id="WP_206011086.1">
    <property type="nucleotide sequence ID" value="NZ_CP070619.1"/>
</dbReference>
<dbReference type="Proteomes" id="UP000662986">
    <property type="component" value="Chromosome"/>
</dbReference>
<sequence>MPIDTETLRVADNTHRNRFELEVRNELVGILGYVDLRFLTEPLSLEDRSGPRSHGVVMSLMHTVMAEEFEDSGLATVLVRQSLEIARGYGWTVRPVCPYVAEFLTAHPEYHDLIADVSA</sequence>
<reference evidence="2 3" key="1">
    <citation type="journal article" date="2021" name="Microbiol. Resour. Announc.">
        <title>Complete Genome Sequences of Two Rhodococcus sp. Strains with Large and Linear Chromosomes, Isolated from Apple Rhizosphere.</title>
        <authorList>
            <person name="Benning S."/>
            <person name="Brugnone N."/>
            <person name="Siani R."/>
            <person name="Kublik S."/>
            <person name="Schloter M."/>
            <person name="Rad V."/>
        </authorList>
    </citation>
    <scope>NUCLEOTIDE SEQUENCE [LARGE SCALE GENOMIC DNA]</scope>
    <source>
        <strain evidence="2 3">R79</strain>
    </source>
</reference>
<dbReference type="PROSITE" id="PS51729">
    <property type="entry name" value="GNAT_YJDJ"/>
    <property type="match status" value="1"/>
</dbReference>
<evidence type="ECO:0000313" key="3">
    <source>
        <dbReference type="Proteomes" id="UP000662986"/>
    </source>
</evidence>
<name>A0A974WBJ1_9NOCA</name>
<dbReference type="InterPro" id="IPR016181">
    <property type="entry name" value="Acyl_CoA_acyltransferase"/>
</dbReference>
<dbReference type="PANTHER" id="PTHR31435">
    <property type="entry name" value="PROTEIN NATD1"/>
    <property type="match status" value="1"/>
</dbReference>
<dbReference type="SUPFAM" id="SSF55729">
    <property type="entry name" value="Acyl-CoA N-acyltransferases (Nat)"/>
    <property type="match status" value="1"/>
</dbReference>
<feature type="domain" description="N-acetyltransferase" evidence="1">
    <location>
        <begin position="11"/>
        <end position="115"/>
    </location>
</feature>
<evidence type="ECO:0000259" key="1">
    <source>
        <dbReference type="PROSITE" id="PS51729"/>
    </source>
</evidence>
<dbReference type="InterPro" id="IPR045057">
    <property type="entry name" value="Gcn5-rel_NAT"/>
</dbReference>
<dbReference type="PANTHER" id="PTHR31435:SF10">
    <property type="entry name" value="BSR4717 PROTEIN"/>
    <property type="match status" value="1"/>
</dbReference>
<keyword evidence="3" id="KW-1185">Reference proteome</keyword>
<dbReference type="Pfam" id="PF14542">
    <property type="entry name" value="Acetyltransf_CG"/>
    <property type="match status" value="1"/>
</dbReference>
<evidence type="ECO:0000313" key="2">
    <source>
        <dbReference type="EMBL" id="QSE94829.1"/>
    </source>
</evidence>
<accession>A0A974WBJ1</accession>
<organism evidence="2 3">
    <name type="scientific">Rhodococcus pseudokoreensis</name>
    <dbReference type="NCBI Taxonomy" id="2811421"/>
    <lineage>
        <taxon>Bacteria</taxon>
        <taxon>Bacillati</taxon>
        <taxon>Actinomycetota</taxon>
        <taxon>Actinomycetes</taxon>
        <taxon>Mycobacteriales</taxon>
        <taxon>Nocardiaceae</taxon>
        <taxon>Rhodococcus</taxon>
    </lineage>
</organism>
<dbReference type="InterPro" id="IPR031165">
    <property type="entry name" value="GNAT_YJDJ"/>
</dbReference>
<reference evidence="2 3" key="2">
    <citation type="journal article" date="2022" name="Arch. Microbiol.">
        <title>Rhodococcus pseudokoreensis sp. nov. isolated from the rhizosphere of young M26 apple rootstocks.</title>
        <authorList>
            <person name="Kampfer P."/>
            <person name="Glaeser S.P."/>
            <person name="Blom J."/>
            <person name="Wolf J."/>
            <person name="Benning S."/>
            <person name="Schloter M."/>
            <person name="Neumann-Schaal M."/>
        </authorList>
    </citation>
    <scope>NUCLEOTIDE SEQUENCE [LARGE SCALE GENOMIC DNA]</scope>
    <source>
        <strain evidence="2 3">R79</strain>
    </source>
</reference>